<dbReference type="AlphaFoldDB" id="A0A853AY90"/>
<accession>A0A853AY90</accession>
<comment type="caution">
    <text evidence="1">The sequence shown here is derived from an EMBL/GenBank/DDBJ whole genome shotgun (WGS) entry which is preliminary data.</text>
</comment>
<dbReference type="Proteomes" id="UP000549616">
    <property type="component" value="Unassembled WGS sequence"/>
</dbReference>
<gene>
    <name evidence="1" type="ORF">HNR02_000907</name>
</gene>
<reference evidence="1 2" key="1">
    <citation type="submission" date="2020-07" db="EMBL/GenBank/DDBJ databases">
        <title>Sequencing the genomes of 1000 actinobacteria strains.</title>
        <authorList>
            <person name="Klenk H.-P."/>
        </authorList>
    </citation>
    <scope>NUCLEOTIDE SEQUENCE [LARGE SCALE GENOMIC DNA]</scope>
    <source>
        <strain evidence="1 2">DSM 104006</strain>
    </source>
</reference>
<sequence length="36" mass="3776">MSTEPGDATGREMADAQRAVVRVPVSCVCGFPPEPD</sequence>
<dbReference type="EMBL" id="JACCFK010000001">
    <property type="protein sequence ID" value="NYI87584.1"/>
    <property type="molecule type" value="Genomic_DNA"/>
</dbReference>
<protein>
    <submittedName>
        <fullName evidence="1">Uncharacterized protein</fullName>
    </submittedName>
</protein>
<proteinExistence type="predicted"/>
<evidence type="ECO:0000313" key="1">
    <source>
        <dbReference type="EMBL" id="NYI87584.1"/>
    </source>
</evidence>
<keyword evidence="2" id="KW-1185">Reference proteome</keyword>
<organism evidence="1 2">
    <name type="scientific">Amycolatopsis endophytica</name>
    <dbReference type="NCBI Taxonomy" id="860233"/>
    <lineage>
        <taxon>Bacteria</taxon>
        <taxon>Bacillati</taxon>
        <taxon>Actinomycetota</taxon>
        <taxon>Actinomycetes</taxon>
        <taxon>Pseudonocardiales</taxon>
        <taxon>Pseudonocardiaceae</taxon>
        <taxon>Amycolatopsis</taxon>
    </lineage>
</organism>
<name>A0A853AY90_9PSEU</name>
<evidence type="ECO:0000313" key="2">
    <source>
        <dbReference type="Proteomes" id="UP000549616"/>
    </source>
</evidence>